<organism evidence="3 4">
    <name type="scientific">Phytophthora fragariae</name>
    <dbReference type="NCBI Taxonomy" id="53985"/>
    <lineage>
        <taxon>Eukaryota</taxon>
        <taxon>Sar</taxon>
        <taxon>Stramenopiles</taxon>
        <taxon>Oomycota</taxon>
        <taxon>Peronosporomycetes</taxon>
        <taxon>Peronosporales</taxon>
        <taxon>Peronosporaceae</taxon>
        <taxon>Phytophthora</taxon>
    </lineage>
</organism>
<dbReference type="Proteomes" id="UP000476176">
    <property type="component" value="Unassembled WGS sequence"/>
</dbReference>
<comment type="caution">
    <text evidence="3">The sequence shown here is derived from an EMBL/GenBank/DDBJ whole genome shotgun (WGS) entry which is preliminary data.</text>
</comment>
<reference evidence="4 5" key="1">
    <citation type="submission" date="2018-09" db="EMBL/GenBank/DDBJ databases">
        <title>Genomic investigation of the strawberry pathogen Phytophthora fragariae indicates pathogenicity is determined by transcriptional variation in three key races.</title>
        <authorList>
            <person name="Adams T.M."/>
            <person name="Armitage A.D."/>
            <person name="Sobczyk M.K."/>
            <person name="Bates H.J."/>
            <person name="Dunwell J.M."/>
            <person name="Nellist C.F."/>
            <person name="Harrison R.J."/>
        </authorList>
    </citation>
    <scope>NUCLEOTIDE SEQUENCE [LARGE SCALE GENOMIC DNA]</scope>
    <source>
        <strain evidence="3 4">BC-23</strain>
        <strain evidence="2 5">ONT-3</strain>
    </source>
</reference>
<dbReference type="EMBL" id="QXGC01002677">
    <property type="protein sequence ID" value="KAE9183093.1"/>
    <property type="molecule type" value="Genomic_DNA"/>
</dbReference>
<feature type="compositionally biased region" description="Polar residues" evidence="1">
    <location>
        <begin position="1"/>
        <end position="14"/>
    </location>
</feature>
<evidence type="ECO:0000313" key="5">
    <source>
        <dbReference type="Proteomes" id="UP000488956"/>
    </source>
</evidence>
<evidence type="ECO:0000313" key="4">
    <source>
        <dbReference type="Proteomes" id="UP000476176"/>
    </source>
</evidence>
<accession>A0A6G0MVL3</accession>
<dbReference type="AlphaFoldDB" id="A0A6G0MVL3"/>
<evidence type="ECO:0000313" key="3">
    <source>
        <dbReference type="EMBL" id="KAE9183093.1"/>
    </source>
</evidence>
<sequence length="75" mass="8666">MQNHASGPSSSATTRKAAWLSTESTRSTRRSRVPWWRCSRTARPVWTCTSSRSCRRLHVLLQPPSSVLLWTHRFL</sequence>
<gene>
    <name evidence="3" type="ORF">PF004_g24051</name>
    <name evidence="2" type="ORF">PF010_g24701</name>
</gene>
<proteinExistence type="predicted"/>
<evidence type="ECO:0000256" key="1">
    <source>
        <dbReference type="SAM" id="MobiDB-lite"/>
    </source>
</evidence>
<evidence type="ECO:0000313" key="2">
    <source>
        <dbReference type="EMBL" id="KAE9074368.1"/>
    </source>
</evidence>
<feature type="region of interest" description="Disordered" evidence="1">
    <location>
        <begin position="1"/>
        <end position="28"/>
    </location>
</feature>
<protein>
    <submittedName>
        <fullName evidence="3">Uncharacterized protein</fullName>
    </submittedName>
</protein>
<name>A0A6G0MVL3_9STRA</name>
<dbReference type="EMBL" id="QXFX01002708">
    <property type="protein sequence ID" value="KAE9074368.1"/>
    <property type="molecule type" value="Genomic_DNA"/>
</dbReference>
<dbReference type="Proteomes" id="UP000488956">
    <property type="component" value="Unassembled WGS sequence"/>
</dbReference>